<evidence type="ECO:0000313" key="1">
    <source>
        <dbReference type="EMBL" id="EAT78920.1"/>
    </source>
</evidence>
<dbReference type="InParanoid" id="Q0U2W8"/>
<organism evidence="1 2">
    <name type="scientific">Phaeosphaeria nodorum (strain SN15 / ATCC MYA-4574 / FGSC 10173)</name>
    <name type="common">Glume blotch fungus</name>
    <name type="synonym">Parastagonospora nodorum</name>
    <dbReference type="NCBI Taxonomy" id="321614"/>
    <lineage>
        <taxon>Eukaryota</taxon>
        <taxon>Fungi</taxon>
        <taxon>Dikarya</taxon>
        <taxon>Ascomycota</taxon>
        <taxon>Pezizomycotina</taxon>
        <taxon>Dothideomycetes</taxon>
        <taxon>Pleosporomycetidae</taxon>
        <taxon>Pleosporales</taxon>
        <taxon>Pleosporineae</taxon>
        <taxon>Phaeosphaeriaceae</taxon>
        <taxon>Parastagonospora</taxon>
    </lineage>
</organism>
<name>Q0U2W8_PHANO</name>
<dbReference type="AlphaFoldDB" id="Q0U2W8"/>
<gene>
    <name evidence="1" type="ORF">SNOG_13896</name>
</gene>
<dbReference type="KEGG" id="pno:SNOG_13896"/>
<dbReference type="EMBL" id="CH445352">
    <property type="protein sequence ID" value="EAT78920.1"/>
    <property type="molecule type" value="Genomic_DNA"/>
</dbReference>
<dbReference type="RefSeq" id="XP_001804097.1">
    <property type="nucleotide sequence ID" value="XM_001804045.1"/>
</dbReference>
<reference evidence="2" key="1">
    <citation type="journal article" date="2007" name="Plant Cell">
        <title>Dothideomycete-plant interactions illuminated by genome sequencing and EST analysis of the wheat pathogen Stagonospora nodorum.</title>
        <authorList>
            <person name="Hane J.K."/>
            <person name="Lowe R.G."/>
            <person name="Solomon P.S."/>
            <person name="Tan K.C."/>
            <person name="Schoch C.L."/>
            <person name="Spatafora J.W."/>
            <person name="Crous P.W."/>
            <person name="Kodira C."/>
            <person name="Birren B.W."/>
            <person name="Galagan J.E."/>
            <person name="Torriani S.F."/>
            <person name="McDonald B.A."/>
            <person name="Oliver R.P."/>
        </authorList>
    </citation>
    <scope>NUCLEOTIDE SEQUENCE [LARGE SCALE GENOMIC DNA]</scope>
    <source>
        <strain evidence="2">SN15 / ATCC MYA-4574 / FGSC 10173</strain>
    </source>
</reference>
<dbReference type="GeneID" id="5981019"/>
<protein>
    <submittedName>
        <fullName evidence="1">Uncharacterized protein</fullName>
    </submittedName>
</protein>
<proteinExistence type="predicted"/>
<accession>Q0U2W8</accession>
<dbReference type="Proteomes" id="UP000001055">
    <property type="component" value="Unassembled WGS sequence"/>
</dbReference>
<sequence>MRLALAVRIHSYILHSVVPSFINNYDNNIT</sequence>
<evidence type="ECO:0000313" key="2">
    <source>
        <dbReference type="Proteomes" id="UP000001055"/>
    </source>
</evidence>